<dbReference type="EMBL" id="CM010723">
    <property type="protein sequence ID" value="RZC77870.1"/>
    <property type="molecule type" value="Genomic_DNA"/>
</dbReference>
<protein>
    <recommendedName>
        <fullName evidence="9">Major facilitator superfamily (MFS) profile domain-containing protein</fullName>
    </recommendedName>
</protein>
<dbReference type="Gramene" id="RZC77870">
    <property type="protein sequence ID" value="RZC77870"/>
    <property type="gene ID" value="C5167_002076"/>
</dbReference>
<reference evidence="7 8" key="1">
    <citation type="journal article" date="2018" name="Science">
        <title>The opium poppy genome and morphinan production.</title>
        <authorList>
            <person name="Guo L."/>
            <person name="Winzer T."/>
            <person name="Yang X."/>
            <person name="Li Y."/>
            <person name="Ning Z."/>
            <person name="He Z."/>
            <person name="Teodor R."/>
            <person name="Lu Y."/>
            <person name="Bowser T.A."/>
            <person name="Graham I.A."/>
            <person name="Ye K."/>
        </authorList>
    </citation>
    <scope>NUCLEOTIDE SEQUENCE [LARGE SCALE GENOMIC DNA]</scope>
    <source>
        <strain evidence="8">cv. HN1</strain>
        <tissue evidence="7">Leaves</tissue>
    </source>
</reference>
<feature type="transmembrane region" description="Helical" evidence="6">
    <location>
        <begin position="332"/>
        <end position="354"/>
    </location>
</feature>
<sequence>MANFWDIVITLYHGFCISFGGFIYGYYSGIITGLLYIENDFHTLIQEAILNTGFLGGIFGVVFASWANDSLGRKRSILIADVLIIFGGILMMWQHFLIGKIILSFGVGLISGTSPLYISEISIPGLRDALICTNCSLFSAIGKLLSFYLGYHANLQEPARTNIMILSCIPALFQFILVLPSLPESPAWLYAVEREMDDIVNALRIIYSGDNDVAKEISALKLCLEEENKTMNEKVQRHRSPFMKAWSSHVVRKQLVYGVSLQVVQQFVGINALMYCIPFVITMWGVKERLVISIHDHVTCQKYTLLNLYGSYNVISAIISVSFMKACFRKDIFISSLGTLLCMVCGLSFIFMVAPMNDTNRSRTITHFCSKNRSSSYNGKLLNDSGAIISSWDHCLPQEQDIPPGAVSWDCLACVKEFTEPLPWFRADKDDP</sequence>
<dbReference type="AlphaFoldDB" id="A0A4Y7KZQ3"/>
<feature type="transmembrane region" description="Helical" evidence="6">
    <location>
        <begin position="163"/>
        <end position="182"/>
    </location>
</feature>
<dbReference type="GO" id="GO:0022857">
    <property type="term" value="F:transmembrane transporter activity"/>
    <property type="evidence" value="ECO:0007669"/>
    <property type="project" value="InterPro"/>
</dbReference>
<accession>A0A4Y7KZQ3</accession>
<dbReference type="InterPro" id="IPR036259">
    <property type="entry name" value="MFS_trans_sf"/>
</dbReference>
<evidence type="ECO:0000313" key="8">
    <source>
        <dbReference type="Proteomes" id="UP000316621"/>
    </source>
</evidence>
<feature type="transmembrane region" description="Helical" evidence="6">
    <location>
        <begin position="48"/>
        <end position="65"/>
    </location>
</feature>
<comment type="subcellular location">
    <subcellularLocation>
        <location evidence="1">Membrane</location>
        <topology evidence="1">Multi-pass membrane protein</topology>
    </subcellularLocation>
</comment>
<evidence type="ECO:0000313" key="7">
    <source>
        <dbReference type="EMBL" id="RZC77870.1"/>
    </source>
</evidence>
<feature type="transmembrane region" description="Helical" evidence="6">
    <location>
        <begin position="12"/>
        <end position="36"/>
    </location>
</feature>
<dbReference type="GO" id="GO:0016020">
    <property type="term" value="C:membrane"/>
    <property type="evidence" value="ECO:0007669"/>
    <property type="project" value="UniProtKB-SubCell"/>
</dbReference>
<feature type="transmembrane region" description="Helical" evidence="6">
    <location>
        <begin position="101"/>
        <end position="118"/>
    </location>
</feature>
<dbReference type="Pfam" id="PF00083">
    <property type="entry name" value="Sugar_tr"/>
    <property type="match status" value="1"/>
</dbReference>
<dbReference type="PANTHER" id="PTHR48020:SF12">
    <property type="entry name" value="PROTON MYO-INOSITOL COTRANSPORTER"/>
    <property type="match status" value="1"/>
</dbReference>
<evidence type="ECO:0000256" key="2">
    <source>
        <dbReference type="ARBA" id="ARBA00022448"/>
    </source>
</evidence>
<name>A0A4Y7KZQ3_PAPSO</name>
<dbReference type="Gene3D" id="1.20.1250.20">
    <property type="entry name" value="MFS general substrate transporter like domains"/>
    <property type="match status" value="1"/>
</dbReference>
<gene>
    <name evidence="7" type="ORF">C5167_002076</name>
</gene>
<keyword evidence="4 6" id="KW-1133">Transmembrane helix</keyword>
<feature type="transmembrane region" description="Helical" evidence="6">
    <location>
        <begin position="130"/>
        <end position="151"/>
    </location>
</feature>
<feature type="transmembrane region" description="Helical" evidence="6">
    <location>
        <begin position="77"/>
        <end position="94"/>
    </location>
</feature>
<keyword evidence="5 6" id="KW-0472">Membrane</keyword>
<feature type="transmembrane region" description="Helical" evidence="6">
    <location>
        <begin position="267"/>
        <end position="286"/>
    </location>
</feature>
<evidence type="ECO:0000256" key="5">
    <source>
        <dbReference type="ARBA" id="ARBA00023136"/>
    </source>
</evidence>
<dbReference type="PRINTS" id="PR00171">
    <property type="entry name" value="SUGRTRNSPORT"/>
</dbReference>
<dbReference type="InterPro" id="IPR050814">
    <property type="entry name" value="Myo-inositol_Transporter"/>
</dbReference>
<dbReference type="Proteomes" id="UP000316621">
    <property type="component" value="Chromosome 9"/>
</dbReference>
<dbReference type="SUPFAM" id="SSF103473">
    <property type="entry name" value="MFS general substrate transporter"/>
    <property type="match status" value="1"/>
</dbReference>
<evidence type="ECO:0000256" key="6">
    <source>
        <dbReference type="SAM" id="Phobius"/>
    </source>
</evidence>
<evidence type="ECO:0000256" key="3">
    <source>
        <dbReference type="ARBA" id="ARBA00022692"/>
    </source>
</evidence>
<dbReference type="STRING" id="3469.A0A4Y7KZQ3"/>
<keyword evidence="8" id="KW-1185">Reference proteome</keyword>
<feature type="transmembrane region" description="Helical" evidence="6">
    <location>
        <begin position="306"/>
        <end position="326"/>
    </location>
</feature>
<evidence type="ECO:0008006" key="9">
    <source>
        <dbReference type="Google" id="ProtNLM"/>
    </source>
</evidence>
<evidence type="ECO:0000256" key="4">
    <source>
        <dbReference type="ARBA" id="ARBA00022989"/>
    </source>
</evidence>
<proteinExistence type="predicted"/>
<organism evidence="7 8">
    <name type="scientific">Papaver somniferum</name>
    <name type="common">Opium poppy</name>
    <dbReference type="NCBI Taxonomy" id="3469"/>
    <lineage>
        <taxon>Eukaryota</taxon>
        <taxon>Viridiplantae</taxon>
        <taxon>Streptophyta</taxon>
        <taxon>Embryophyta</taxon>
        <taxon>Tracheophyta</taxon>
        <taxon>Spermatophyta</taxon>
        <taxon>Magnoliopsida</taxon>
        <taxon>Ranunculales</taxon>
        <taxon>Papaveraceae</taxon>
        <taxon>Papaveroideae</taxon>
        <taxon>Papaver</taxon>
    </lineage>
</organism>
<evidence type="ECO:0000256" key="1">
    <source>
        <dbReference type="ARBA" id="ARBA00004141"/>
    </source>
</evidence>
<dbReference type="InterPro" id="IPR005828">
    <property type="entry name" value="MFS_sugar_transport-like"/>
</dbReference>
<dbReference type="PANTHER" id="PTHR48020">
    <property type="entry name" value="PROTON MYO-INOSITOL COTRANSPORTER"/>
    <property type="match status" value="1"/>
</dbReference>
<feature type="non-terminal residue" evidence="7">
    <location>
        <position position="432"/>
    </location>
</feature>
<dbReference type="InterPro" id="IPR003663">
    <property type="entry name" value="Sugar/inositol_transpt"/>
</dbReference>
<keyword evidence="3 6" id="KW-0812">Transmembrane</keyword>
<keyword evidence="2" id="KW-0813">Transport</keyword>